<accession>A0ABU0ART0</accession>
<dbReference type="RefSeq" id="WP_307480767.1">
    <property type="nucleotide sequence ID" value="NZ_JAUSUB010000067.1"/>
</dbReference>
<name>A0ABU0ART0_9BACI</name>
<dbReference type="EMBL" id="JAUSUB010000067">
    <property type="protein sequence ID" value="MDQ0273976.1"/>
    <property type="molecule type" value="Genomic_DNA"/>
</dbReference>
<organism evidence="1 2">
    <name type="scientific">Cytobacillus purgationiresistens</name>
    <dbReference type="NCBI Taxonomy" id="863449"/>
    <lineage>
        <taxon>Bacteria</taxon>
        <taxon>Bacillati</taxon>
        <taxon>Bacillota</taxon>
        <taxon>Bacilli</taxon>
        <taxon>Bacillales</taxon>
        <taxon>Bacillaceae</taxon>
        <taxon>Cytobacillus</taxon>
    </lineage>
</organism>
<gene>
    <name evidence="1" type="ORF">J2S17_005937</name>
</gene>
<dbReference type="Proteomes" id="UP001238088">
    <property type="component" value="Unassembled WGS sequence"/>
</dbReference>
<keyword evidence="2" id="KW-1185">Reference proteome</keyword>
<sequence>MGISLEMVTDRSISLNFLIFLQNIYLNQNRDEERLRFPYSSTKIAFKEKILSEYKELWNVVSAKVSLNDGTDLEVFHEEKELFYQKLFSDNAGSLTSFNEVYKGFQVWWESFAGGIAVERSIDELGHSLYLDLVRFLKERRIVPQKPLYIWLIYDECLLANSQVSSYHAVIPVGDYYLKYKELVLRLQNCFI</sequence>
<comment type="caution">
    <text evidence="1">The sequence shown here is derived from an EMBL/GenBank/DDBJ whole genome shotgun (WGS) entry which is preliminary data.</text>
</comment>
<proteinExistence type="predicted"/>
<evidence type="ECO:0000313" key="1">
    <source>
        <dbReference type="EMBL" id="MDQ0273976.1"/>
    </source>
</evidence>
<evidence type="ECO:0000313" key="2">
    <source>
        <dbReference type="Proteomes" id="UP001238088"/>
    </source>
</evidence>
<protein>
    <submittedName>
        <fullName evidence="1">Uncharacterized protein</fullName>
    </submittedName>
</protein>
<reference evidence="1 2" key="1">
    <citation type="submission" date="2023-07" db="EMBL/GenBank/DDBJ databases">
        <title>Genomic Encyclopedia of Type Strains, Phase IV (KMG-IV): sequencing the most valuable type-strain genomes for metagenomic binning, comparative biology and taxonomic classification.</title>
        <authorList>
            <person name="Goeker M."/>
        </authorList>
    </citation>
    <scope>NUCLEOTIDE SEQUENCE [LARGE SCALE GENOMIC DNA]</scope>
    <source>
        <strain evidence="1 2">DSM 23494</strain>
    </source>
</reference>